<dbReference type="Pfam" id="PF09557">
    <property type="entry name" value="DUF2382"/>
    <property type="match status" value="1"/>
</dbReference>
<keyword evidence="3" id="KW-1185">Reference proteome</keyword>
<dbReference type="PANTHER" id="PTHR38463">
    <property type="entry name" value="STRESS RESPONSE PROTEIN YSNF"/>
    <property type="match status" value="1"/>
</dbReference>
<name>A0A521D436_9RHOB</name>
<dbReference type="PANTHER" id="PTHR38463:SF1">
    <property type="entry name" value="STRESS RESPONSE PROTEIN YSNF"/>
    <property type="match status" value="1"/>
</dbReference>
<dbReference type="EMBL" id="FXTK01000006">
    <property type="protein sequence ID" value="SMO65831.1"/>
    <property type="molecule type" value="Genomic_DNA"/>
</dbReference>
<dbReference type="Proteomes" id="UP000319014">
    <property type="component" value="Unassembled WGS sequence"/>
</dbReference>
<sequence>MIRKDEMVVLFDTAAESRRAEKALEDAGFPDPEVNTLDRDAVVELVGRAEFGPTFWRTLFGREVQLYEGAVFDKALSSGGAILTVRVENDDEAARAEEILGQFTSVDLEARGAGLIAEHRALGDIKDEVLRLAEEQLEVGKRRVEAGKTRIRRYVIERPVETQVTLRQEHAEVIRKVMDQPEVLSDVDWDWNDSTIEMVETREEAVVSKRAHVAEEIVLRKGEREHVETIKDTVRKQAVEIERLDHEGNRIEDNNV</sequence>
<dbReference type="InterPro" id="IPR019060">
    <property type="entry name" value="DUF2382"/>
</dbReference>
<dbReference type="RefSeq" id="WP_142662871.1">
    <property type="nucleotide sequence ID" value="NZ_FXTK01000006.1"/>
</dbReference>
<accession>A0A521D436</accession>
<gene>
    <name evidence="2" type="ORF">SAMN06265221_1068</name>
</gene>
<evidence type="ECO:0000313" key="2">
    <source>
        <dbReference type="EMBL" id="SMO65831.1"/>
    </source>
</evidence>
<dbReference type="AlphaFoldDB" id="A0A521D436"/>
<proteinExistence type="predicted"/>
<organism evidence="2 3">
    <name type="scientific">Paracoccus laeviglucosivorans</name>
    <dbReference type="NCBI Taxonomy" id="1197861"/>
    <lineage>
        <taxon>Bacteria</taxon>
        <taxon>Pseudomonadati</taxon>
        <taxon>Pseudomonadota</taxon>
        <taxon>Alphaproteobacteria</taxon>
        <taxon>Rhodobacterales</taxon>
        <taxon>Paracoccaceae</taxon>
        <taxon>Paracoccus</taxon>
    </lineage>
</organism>
<evidence type="ECO:0000313" key="3">
    <source>
        <dbReference type="Proteomes" id="UP000319014"/>
    </source>
</evidence>
<dbReference type="InterPro" id="IPR052967">
    <property type="entry name" value="Stress_Response_Assoc"/>
</dbReference>
<protein>
    <submittedName>
        <fullName evidence="2">Conserved domain-containing protein</fullName>
    </submittedName>
</protein>
<dbReference type="OrthoDB" id="7204249at2"/>
<evidence type="ECO:0000259" key="1">
    <source>
        <dbReference type="Pfam" id="PF09557"/>
    </source>
</evidence>
<feature type="domain" description="DUF2382" evidence="1">
    <location>
        <begin position="130"/>
        <end position="241"/>
    </location>
</feature>
<reference evidence="2 3" key="1">
    <citation type="submission" date="2017-05" db="EMBL/GenBank/DDBJ databases">
        <authorList>
            <person name="Varghese N."/>
            <person name="Submissions S."/>
        </authorList>
    </citation>
    <scope>NUCLEOTIDE SEQUENCE [LARGE SCALE GENOMIC DNA]</scope>
    <source>
        <strain evidence="2 3">DSM 100094</strain>
    </source>
</reference>